<gene>
    <name evidence="2" type="ORF">RM590_16100</name>
</gene>
<keyword evidence="2" id="KW-0808">Transferase</keyword>
<feature type="domain" description="Carbohydrate kinase PfkB" evidence="1">
    <location>
        <begin position="143"/>
        <end position="251"/>
    </location>
</feature>
<comment type="caution">
    <text evidence="2">The sequence shown here is derived from an EMBL/GenBank/DDBJ whole genome shotgun (WGS) entry which is preliminary data.</text>
</comment>
<keyword evidence="3" id="KW-1185">Reference proteome</keyword>
<dbReference type="SUPFAM" id="SSF53613">
    <property type="entry name" value="Ribokinase-like"/>
    <property type="match status" value="1"/>
</dbReference>
<dbReference type="GO" id="GO:0016301">
    <property type="term" value="F:kinase activity"/>
    <property type="evidence" value="ECO:0007669"/>
    <property type="project" value="UniProtKB-KW"/>
</dbReference>
<dbReference type="Proteomes" id="UP001183246">
    <property type="component" value="Unassembled WGS sequence"/>
</dbReference>
<evidence type="ECO:0000313" key="3">
    <source>
        <dbReference type="Proteomes" id="UP001183246"/>
    </source>
</evidence>
<dbReference type="Gene3D" id="3.40.1190.20">
    <property type="match status" value="1"/>
</dbReference>
<evidence type="ECO:0000313" key="2">
    <source>
        <dbReference type="EMBL" id="MDT0344129.1"/>
    </source>
</evidence>
<dbReference type="Pfam" id="PF00294">
    <property type="entry name" value="PfkB"/>
    <property type="match status" value="1"/>
</dbReference>
<reference evidence="3" key="1">
    <citation type="submission" date="2023-07" db="EMBL/GenBank/DDBJ databases">
        <title>30 novel species of actinomycetes from the DSMZ collection.</title>
        <authorList>
            <person name="Nouioui I."/>
        </authorList>
    </citation>
    <scope>NUCLEOTIDE SEQUENCE [LARGE SCALE GENOMIC DNA]</scope>
    <source>
        <strain evidence="3">DSM 44938</strain>
    </source>
</reference>
<keyword evidence="2" id="KW-0418">Kinase</keyword>
<dbReference type="EMBL" id="JAVREL010000008">
    <property type="protein sequence ID" value="MDT0344129.1"/>
    <property type="molecule type" value="Genomic_DNA"/>
</dbReference>
<sequence length="266" mass="28011">MIGNISVDRIRHLESDGERGLGGAALLLSLAAAEAGLVAVPVSVLGSDLAHVPAAPAFDVLDWSGVRHAEGATASFGLNYDTDGELLSVHPDYGVSEHLTAHALAYLAHHADGQYHVCCRRPLDPRPVLSALAARRSGFSVDFFIPSANDMIRLAAPWLPMASTIFVNRAEFQLLCAVLDIALLPEVVLTDGPRPALLLHRGLETARVMPPSHSARHVAGAGDTLAGTYLAHRRYGAPPGRALSAAVVAATDYVTAPLLPIPTPRT</sequence>
<dbReference type="InterPro" id="IPR011611">
    <property type="entry name" value="PfkB_dom"/>
</dbReference>
<accession>A0ABU2MSQ7</accession>
<dbReference type="InterPro" id="IPR029056">
    <property type="entry name" value="Ribokinase-like"/>
</dbReference>
<dbReference type="RefSeq" id="WP_311705257.1">
    <property type="nucleotide sequence ID" value="NZ_JAVREL010000008.1"/>
</dbReference>
<evidence type="ECO:0000259" key="1">
    <source>
        <dbReference type="Pfam" id="PF00294"/>
    </source>
</evidence>
<proteinExistence type="predicted"/>
<name>A0ABU2MSQ7_9ACTN</name>
<organism evidence="2 3">
    <name type="scientific">Streptomyces litchfieldiae</name>
    <dbReference type="NCBI Taxonomy" id="3075543"/>
    <lineage>
        <taxon>Bacteria</taxon>
        <taxon>Bacillati</taxon>
        <taxon>Actinomycetota</taxon>
        <taxon>Actinomycetes</taxon>
        <taxon>Kitasatosporales</taxon>
        <taxon>Streptomycetaceae</taxon>
        <taxon>Streptomyces</taxon>
    </lineage>
</organism>
<protein>
    <submittedName>
        <fullName evidence="2">PfkB family carbohydrate kinase</fullName>
    </submittedName>
</protein>